<feature type="region of interest" description="Disordered" evidence="9">
    <location>
        <begin position="489"/>
        <end position="519"/>
    </location>
</feature>
<comment type="similarity">
    <text evidence="8">Belongs to the TRAFAC class YlqF/YawG GTPase family. NOG2 subfamily.</text>
</comment>
<dbReference type="InterPro" id="IPR050755">
    <property type="entry name" value="TRAFAC_YlqF/YawG_RiboMat"/>
</dbReference>
<sequence>MAKGKNHDRKANPGFGKQKLKSGASGGEFTMKRVKGENFYRDAKAASRVKMLNGGKAVRDRDGKITEAAAFQKTEKETEPGRVKPDRRWFGNTRVISQTALDHFRTALKEQKADPYSVLLRRNKLPMGLLEDESKSGGKRPHIVETEPFSNTFGPKAQRKRPHLDIGSIEELGESSAAKAADIPESSITPQGAETADLADVYHPTTSTMREPIYAKGTSRRIWGELYKVLDSSDVVIHVLDARDPLGTRCKPVVEYLRKEKAHKHLVYVLNKVDLVPTWVTARWVKHLSLSAPTIAVHASINNSFGKGSLIQLLRQFSVLHSDKKQISVGFIGYPNVGKSSIINTLKKKKVCTVAPIPGETKVWQYITLMRRIYLIDCPGIVPVSAKDSDTDTVLKGVVRVENLATPAEHIPALLERVRPEYIERTYGLPHVEGGWHGEKGAAILLSSIAKKSGKLLKGGEPDQESAAKMVLNDWIRGKIPFFAAPPAKAAAKEGEETDKVDSAQQKEMEETKEMLEEQERSLGKILGQKRVKGVEQPISKIVTMTKFLGDDAKRHADDEEDLKDVEMGEAADGDEDEEDEDDAEGDEEGGELAWDDIFPGEAGPSTSKFAGLPVDVEGDEEEKDEEEDEDEEVEDEDEDEEDEDEDDEEVAIEFAPPSAKKAGKRKAVEVEDDEEEEEASRSAAKKEKRMTTNKKKSENFYTHANVKNRNRERKIPKNPGKRHRDGDEEPTGKKRPKSKKY</sequence>
<dbReference type="Gene3D" id="3.40.50.300">
    <property type="entry name" value="P-loop containing nucleotide triphosphate hydrolases"/>
    <property type="match status" value="1"/>
</dbReference>
<evidence type="ECO:0000256" key="4">
    <source>
        <dbReference type="ARBA" id="ARBA00022517"/>
    </source>
</evidence>
<dbReference type="InterPro" id="IPR024929">
    <property type="entry name" value="GNL2_CP_dom"/>
</dbReference>
<evidence type="ECO:0000256" key="5">
    <source>
        <dbReference type="ARBA" id="ARBA00022741"/>
    </source>
</evidence>
<protein>
    <recommendedName>
        <fullName evidence="3 8">Nucleolar GTP-binding protein 2</fullName>
    </recommendedName>
</protein>
<evidence type="ECO:0000256" key="6">
    <source>
        <dbReference type="ARBA" id="ARBA00023134"/>
    </source>
</evidence>
<feature type="compositionally biased region" description="Basic residues" evidence="9">
    <location>
        <begin position="707"/>
        <end position="724"/>
    </location>
</feature>
<dbReference type="GO" id="GO:0005525">
    <property type="term" value="F:GTP binding"/>
    <property type="evidence" value="ECO:0007669"/>
    <property type="project" value="UniProtKB-KW"/>
</dbReference>
<dbReference type="Pfam" id="PF01926">
    <property type="entry name" value="MMR_HSR1"/>
    <property type="match status" value="1"/>
</dbReference>
<feature type="region of interest" description="Disordered" evidence="9">
    <location>
        <begin position="553"/>
        <end position="742"/>
    </location>
</feature>
<feature type="region of interest" description="Disordered" evidence="9">
    <location>
        <begin position="130"/>
        <end position="161"/>
    </location>
</feature>
<evidence type="ECO:0000256" key="2">
    <source>
        <dbReference type="ARBA" id="ARBA00004604"/>
    </source>
</evidence>
<dbReference type="InterPro" id="IPR006073">
    <property type="entry name" value="GTP-bd"/>
</dbReference>
<feature type="compositionally biased region" description="Basic and acidic residues" evidence="9">
    <location>
        <begin position="491"/>
        <end position="519"/>
    </location>
</feature>
<reference evidence="12" key="2">
    <citation type="submission" date="2013-12" db="EMBL/GenBank/DDBJ databases">
        <title>Evolution of pathogenesis and genome organization in the Tremellales.</title>
        <authorList>
            <person name="Cuomo C."/>
            <person name="Litvintseva A."/>
            <person name="Heitman J."/>
            <person name="Chen Y."/>
            <person name="Sun S."/>
            <person name="Springer D."/>
            <person name="Dromer F."/>
            <person name="Young S."/>
            <person name="Zeng Q."/>
            <person name="Chapman S."/>
            <person name="Gujja S."/>
            <person name="Saif S."/>
            <person name="Birren B."/>
        </authorList>
    </citation>
    <scope>NUCLEOTIDE SEQUENCE [LARGE SCALE GENOMIC DNA]</scope>
    <source>
        <strain evidence="12">BCC8398</strain>
    </source>
</reference>
<comment type="subcellular location">
    <subcellularLocation>
        <location evidence="2 8">Nucleus</location>
        <location evidence="2 8">Nucleolus</location>
    </subcellularLocation>
</comment>
<dbReference type="GO" id="GO:0042254">
    <property type="term" value="P:ribosome biogenesis"/>
    <property type="evidence" value="ECO:0007669"/>
    <property type="project" value="UniProtKB-KW"/>
</dbReference>
<comment type="function">
    <text evidence="1 8">GTPase that associates with pre-60S ribosomal subunits in the nucleolus and is required for their nuclear export and maturation.</text>
</comment>
<dbReference type="FunFam" id="1.10.1580.10:FF:000001">
    <property type="entry name" value="Nucleolar GTP-binding protein 2"/>
    <property type="match status" value="1"/>
</dbReference>
<dbReference type="Proteomes" id="UP000092666">
    <property type="component" value="Unassembled WGS sequence"/>
</dbReference>
<organism evidence="11 12">
    <name type="scientific">Kwoniella heveanensis BCC8398</name>
    <dbReference type="NCBI Taxonomy" id="1296120"/>
    <lineage>
        <taxon>Eukaryota</taxon>
        <taxon>Fungi</taxon>
        <taxon>Dikarya</taxon>
        <taxon>Basidiomycota</taxon>
        <taxon>Agaricomycotina</taxon>
        <taxon>Tremellomycetes</taxon>
        <taxon>Tremellales</taxon>
        <taxon>Cryptococcaceae</taxon>
        <taxon>Kwoniella</taxon>
    </lineage>
</organism>
<evidence type="ECO:0000256" key="3">
    <source>
        <dbReference type="ARBA" id="ARBA00022127"/>
    </source>
</evidence>
<accession>A0A1B9GHE4</accession>
<evidence type="ECO:0000313" key="12">
    <source>
        <dbReference type="Proteomes" id="UP000092666"/>
    </source>
</evidence>
<dbReference type="PANTHER" id="PTHR11089">
    <property type="entry name" value="GTP-BINDING PROTEIN-RELATED"/>
    <property type="match status" value="1"/>
</dbReference>
<dbReference type="SUPFAM" id="SSF52540">
    <property type="entry name" value="P-loop containing nucleoside triphosphate hydrolases"/>
    <property type="match status" value="1"/>
</dbReference>
<dbReference type="InterPro" id="IPR023179">
    <property type="entry name" value="GTP-bd_ortho_bundle_sf"/>
</dbReference>
<keyword evidence="6 8" id="KW-0342">GTP-binding</keyword>
<name>A0A1B9GHE4_9TREE</name>
<evidence type="ECO:0000259" key="10">
    <source>
        <dbReference type="PROSITE" id="PS51721"/>
    </source>
</evidence>
<keyword evidence="7 8" id="KW-0539">Nucleus</keyword>
<dbReference type="FunFam" id="3.40.50.300:FF:000559">
    <property type="entry name" value="Nuclear/nucleolar GTPase 2"/>
    <property type="match status" value="1"/>
</dbReference>
<dbReference type="PRINTS" id="PR00326">
    <property type="entry name" value="GTP1OBG"/>
</dbReference>
<dbReference type="CDD" id="cd01858">
    <property type="entry name" value="NGP_1"/>
    <property type="match status" value="1"/>
</dbReference>
<dbReference type="Pfam" id="PF08153">
    <property type="entry name" value="NGP1NT"/>
    <property type="match status" value="1"/>
</dbReference>
<dbReference type="GO" id="GO:0005730">
    <property type="term" value="C:nucleolus"/>
    <property type="evidence" value="ECO:0007669"/>
    <property type="project" value="UniProtKB-SubCell"/>
</dbReference>
<dbReference type="PROSITE" id="PS51721">
    <property type="entry name" value="G_CP"/>
    <property type="match status" value="1"/>
</dbReference>
<feature type="region of interest" description="Disordered" evidence="9">
    <location>
        <begin position="1"/>
        <end position="31"/>
    </location>
</feature>
<dbReference type="AlphaFoldDB" id="A0A1B9GHE4"/>
<keyword evidence="4" id="KW-0690">Ribosome biogenesis</keyword>
<dbReference type="OrthoDB" id="444945at2759"/>
<keyword evidence="5 8" id="KW-0547">Nucleotide-binding</keyword>
<dbReference type="InterPro" id="IPR030378">
    <property type="entry name" value="G_CP_dom"/>
</dbReference>
<dbReference type="InterPro" id="IPR012971">
    <property type="entry name" value="NOG2_N_dom"/>
</dbReference>
<evidence type="ECO:0000313" key="11">
    <source>
        <dbReference type="EMBL" id="OCF30472.1"/>
    </source>
</evidence>
<evidence type="ECO:0000256" key="7">
    <source>
        <dbReference type="ARBA" id="ARBA00023242"/>
    </source>
</evidence>
<evidence type="ECO:0000256" key="1">
    <source>
        <dbReference type="ARBA" id="ARBA00003892"/>
    </source>
</evidence>
<dbReference type="PANTHER" id="PTHR11089:SF9">
    <property type="entry name" value="NUCLEOLAR GTP-BINDING PROTEIN 2"/>
    <property type="match status" value="1"/>
</dbReference>
<reference evidence="11 12" key="1">
    <citation type="submission" date="2013-07" db="EMBL/GenBank/DDBJ databases">
        <title>The Genome Sequence of Cryptococcus heveanensis BCC8398.</title>
        <authorList>
            <consortium name="The Broad Institute Genome Sequencing Platform"/>
            <person name="Cuomo C."/>
            <person name="Litvintseva A."/>
            <person name="Chen Y."/>
            <person name="Heitman J."/>
            <person name="Sun S."/>
            <person name="Springer D."/>
            <person name="Dromer F."/>
            <person name="Young S.K."/>
            <person name="Zeng Q."/>
            <person name="Gargeya S."/>
            <person name="Fitzgerald M."/>
            <person name="Abouelleil A."/>
            <person name="Alvarado L."/>
            <person name="Berlin A.M."/>
            <person name="Chapman S.B."/>
            <person name="Dewar J."/>
            <person name="Goldberg J."/>
            <person name="Griggs A."/>
            <person name="Gujja S."/>
            <person name="Hansen M."/>
            <person name="Howarth C."/>
            <person name="Imamovic A."/>
            <person name="Larimer J."/>
            <person name="McCowan C."/>
            <person name="Murphy C."/>
            <person name="Pearson M."/>
            <person name="Priest M."/>
            <person name="Roberts A."/>
            <person name="Saif S."/>
            <person name="Shea T."/>
            <person name="Sykes S."/>
            <person name="Wortman J."/>
            <person name="Nusbaum C."/>
            <person name="Birren B."/>
        </authorList>
    </citation>
    <scope>NUCLEOTIDE SEQUENCE [LARGE SCALE GENOMIC DNA]</scope>
    <source>
        <strain evidence="11 12">BCC8398</strain>
    </source>
</reference>
<dbReference type="Gene3D" id="1.10.1580.10">
    <property type="match status" value="1"/>
</dbReference>
<feature type="domain" description="CP-type G" evidence="10">
    <location>
        <begin position="223"/>
        <end position="384"/>
    </location>
</feature>
<dbReference type="STRING" id="1296120.A0A1B9GHE4"/>
<feature type="compositionally biased region" description="Acidic residues" evidence="9">
    <location>
        <begin position="617"/>
        <end position="652"/>
    </location>
</feature>
<keyword evidence="12" id="KW-1185">Reference proteome</keyword>
<feature type="compositionally biased region" description="Acidic residues" evidence="9">
    <location>
        <begin position="559"/>
        <end position="595"/>
    </location>
</feature>
<proteinExistence type="inferred from homology"/>
<evidence type="ECO:0000256" key="8">
    <source>
        <dbReference type="RuleBase" id="RU364023"/>
    </source>
</evidence>
<evidence type="ECO:0000256" key="9">
    <source>
        <dbReference type="SAM" id="MobiDB-lite"/>
    </source>
</evidence>
<gene>
    <name evidence="11" type="ORF">I316_07908</name>
</gene>
<dbReference type="EMBL" id="KI669516">
    <property type="protein sequence ID" value="OCF30472.1"/>
    <property type="molecule type" value="Genomic_DNA"/>
</dbReference>
<dbReference type="InterPro" id="IPR027417">
    <property type="entry name" value="P-loop_NTPase"/>
</dbReference>